<evidence type="ECO:0000256" key="2">
    <source>
        <dbReference type="SAM" id="SignalP"/>
    </source>
</evidence>
<dbReference type="EMBL" id="JBJDQH010000003">
    <property type="protein sequence ID" value="MFK4265400.1"/>
    <property type="molecule type" value="Genomic_DNA"/>
</dbReference>
<feature type="region of interest" description="Disordered" evidence="1">
    <location>
        <begin position="26"/>
        <end position="87"/>
    </location>
</feature>
<reference evidence="3 4" key="1">
    <citation type="submission" date="2024-11" db="EMBL/GenBank/DDBJ databases">
        <title>The Natural Products Discovery Center: Release of the First 8490 Sequenced Strains for Exploring Actinobacteria Biosynthetic Diversity.</title>
        <authorList>
            <person name="Kalkreuter E."/>
            <person name="Kautsar S.A."/>
            <person name="Yang D."/>
            <person name="Bader C.D."/>
            <person name="Teijaro C.N."/>
            <person name="Fluegel L."/>
            <person name="Davis C.M."/>
            <person name="Simpson J.R."/>
            <person name="Lauterbach L."/>
            <person name="Steele A.D."/>
            <person name="Gui C."/>
            <person name="Meng S."/>
            <person name="Li G."/>
            <person name="Viehrig K."/>
            <person name="Ye F."/>
            <person name="Su P."/>
            <person name="Kiefer A.F."/>
            <person name="Nichols A."/>
            <person name="Cepeda A.J."/>
            <person name="Yan W."/>
            <person name="Fan B."/>
            <person name="Jiang Y."/>
            <person name="Adhikari A."/>
            <person name="Zheng C.-J."/>
            <person name="Schuster L."/>
            <person name="Cowan T.M."/>
            <person name="Smanski M.J."/>
            <person name="Chevrette M.G."/>
            <person name="De Carvalho L.P.S."/>
            <person name="Shen B."/>
        </authorList>
    </citation>
    <scope>NUCLEOTIDE SEQUENCE [LARGE SCALE GENOMIC DNA]</scope>
    <source>
        <strain evidence="3 4">NPDC020863</strain>
    </source>
</reference>
<feature type="signal peptide" evidence="2">
    <location>
        <begin position="1"/>
        <end position="19"/>
    </location>
</feature>
<feature type="compositionally biased region" description="Low complexity" evidence="1">
    <location>
        <begin position="34"/>
        <end position="62"/>
    </location>
</feature>
<evidence type="ECO:0000256" key="1">
    <source>
        <dbReference type="SAM" id="MobiDB-lite"/>
    </source>
</evidence>
<evidence type="ECO:0000313" key="3">
    <source>
        <dbReference type="EMBL" id="MFK4265400.1"/>
    </source>
</evidence>
<accession>A0ABW8LHL1</accession>
<keyword evidence="4" id="KW-1185">Reference proteome</keyword>
<evidence type="ECO:0000313" key="4">
    <source>
        <dbReference type="Proteomes" id="UP001620295"/>
    </source>
</evidence>
<name>A0ABW8LHL1_9ACTN</name>
<protein>
    <recommendedName>
        <fullName evidence="5">DUF3558 domain-containing protein</fullName>
    </recommendedName>
</protein>
<dbReference type="Proteomes" id="UP001620295">
    <property type="component" value="Unassembled WGS sequence"/>
</dbReference>
<feature type="chain" id="PRO_5045656386" description="DUF3558 domain-containing protein" evidence="2">
    <location>
        <begin position="20"/>
        <end position="226"/>
    </location>
</feature>
<sequence>MRSLPLTLVARLLPVAVLAAAGVAMTTSSDSDAQPKPSASSPRPSATPTATASADPTSAPTSDGQGDGTAAPRYPEPPAKPCGTLPAGTVKELVPEAETAGTRLKTSDATHRSGCSWHALSGFDYRWLDITYDVSASASARARTAQGSGPSTAVPGLGDQASVSLNVTTDDDQRIREAVVVARDANAVVTVTYNGGDFETHEAAGTEEIRKGAITAAKTALAALNG</sequence>
<keyword evidence="2" id="KW-0732">Signal</keyword>
<comment type="caution">
    <text evidence="3">The sequence shown here is derived from an EMBL/GenBank/DDBJ whole genome shotgun (WGS) entry which is preliminary data.</text>
</comment>
<organism evidence="3 4">
    <name type="scientific">Streptomyces milbemycinicus</name>
    <dbReference type="NCBI Taxonomy" id="476552"/>
    <lineage>
        <taxon>Bacteria</taxon>
        <taxon>Bacillati</taxon>
        <taxon>Actinomycetota</taxon>
        <taxon>Actinomycetes</taxon>
        <taxon>Kitasatosporales</taxon>
        <taxon>Streptomycetaceae</taxon>
        <taxon>Streptomyces</taxon>
    </lineage>
</organism>
<dbReference type="RefSeq" id="WP_358636680.1">
    <property type="nucleotide sequence ID" value="NZ_JBFACG010000005.1"/>
</dbReference>
<proteinExistence type="predicted"/>
<gene>
    <name evidence="3" type="ORF">ACI2L5_10690</name>
</gene>
<evidence type="ECO:0008006" key="5">
    <source>
        <dbReference type="Google" id="ProtNLM"/>
    </source>
</evidence>